<evidence type="ECO:0000313" key="3">
    <source>
        <dbReference type="EMBL" id="SKA61661.1"/>
    </source>
</evidence>
<feature type="domain" description="Transposase IS204/IS1001/IS1096/IS1165 helix-turn-helix" evidence="2">
    <location>
        <begin position="93"/>
        <end position="143"/>
    </location>
</feature>
<dbReference type="AlphaFoldDB" id="A0A1T4VAX1"/>
<dbReference type="Pfam" id="PF01610">
    <property type="entry name" value="DDE_Tnp_ISL3"/>
    <property type="match status" value="1"/>
</dbReference>
<name>A0A1T4VAX1_9GAMM</name>
<accession>A0A1T4VAX1</accession>
<dbReference type="EMBL" id="FUXX01000015">
    <property type="protein sequence ID" value="SKA61661.1"/>
    <property type="molecule type" value="Genomic_DNA"/>
</dbReference>
<gene>
    <name evidence="3" type="ORF">SAMN02745213_01124</name>
</gene>
<reference evidence="4" key="1">
    <citation type="submission" date="2017-02" db="EMBL/GenBank/DDBJ databases">
        <authorList>
            <person name="Varghese N."/>
            <person name="Submissions S."/>
        </authorList>
    </citation>
    <scope>NUCLEOTIDE SEQUENCE [LARGE SCALE GENOMIC DNA]</scope>
    <source>
        <strain evidence="4">DSM 3072</strain>
    </source>
</reference>
<dbReference type="NCBIfam" id="NF033550">
    <property type="entry name" value="transpos_ISL3"/>
    <property type="match status" value="1"/>
</dbReference>
<dbReference type="PANTHER" id="PTHR33498">
    <property type="entry name" value="TRANSPOSASE FOR INSERTION SEQUENCE ELEMENT IS1557"/>
    <property type="match status" value="1"/>
</dbReference>
<proteinExistence type="predicted"/>
<protein>
    <submittedName>
        <fullName evidence="3">Transposase</fullName>
    </submittedName>
</protein>
<dbReference type="InterPro" id="IPR002560">
    <property type="entry name" value="Transposase_DDE"/>
</dbReference>
<dbReference type="InterPro" id="IPR032877">
    <property type="entry name" value="Transposase_HTH"/>
</dbReference>
<dbReference type="Proteomes" id="UP000242432">
    <property type="component" value="Unassembled WGS sequence"/>
</dbReference>
<evidence type="ECO:0000313" key="4">
    <source>
        <dbReference type="Proteomes" id="UP000242432"/>
    </source>
</evidence>
<keyword evidence="4" id="KW-1185">Reference proteome</keyword>
<dbReference type="Pfam" id="PF13542">
    <property type="entry name" value="HTH_Tnp_ISL3"/>
    <property type="match status" value="1"/>
</dbReference>
<evidence type="ECO:0000259" key="2">
    <source>
        <dbReference type="Pfam" id="PF13542"/>
    </source>
</evidence>
<sequence>MSCIVSDFLSKNFFPGFMITNISFSEVSDRDITIQLEPKEPPVCPHCGSHNVVVHEYRQRVIKEEKLLGCFVTLVITYRTIKCNYCECKYATEDIPFLSDSFRVTKRAEESVIEDLEMAGSIKDTSRRTGLSWDVCKNIHKRYLQSTISFSLGSSEFLAIDEFSIKKGHKYGTVVADIVTKRVIWVCEGKSNTDVSRFFELCGKIGCQQIKAVAMDQNAGFASLVSRYCSKALVVYDLFHMVYNFGRLVISAIRIRLANYYRDHGDEAGYQLLKGSRFLLLTRNSRLSEEKKLRLDSILSYYSELNKANELKELLPEVYEANSKDEAERLWTEWVRLAMSSGVDEIMKFAKSQNDHYRDGITNAGIYHIRTSVLEGINNKIKVLKRVAYGYRDLDYFFLRIRSAFRGKFTPIATIG</sequence>
<dbReference type="RefSeq" id="WP_078928624.1">
    <property type="nucleotide sequence ID" value="NZ_FUXX01000015.1"/>
</dbReference>
<dbReference type="InterPro" id="IPR047951">
    <property type="entry name" value="Transpos_ISL3"/>
</dbReference>
<dbReference type="PANTHER" id="PTHR33498:SF1">
    <property type="entry name" value="TRANSPOSASE FOR INSERTION SEQUENCE ELEMENT IS1557"/>
    <property type="match status" value="1"/>
</dbReference>
<organism evidence="3 4">
    <name type="scientific">Succinivibrio dextrinosolvens DSM 3072</name>
    <dbReference type="NCBI Taxonomy" id="1123324"/>
    <lineage>
        <taxon>Bacteria</taxon>
        <taxon>Pseudomonadati</taxon>
        <taxon>Pseudomonadota</taxon>
        <taxon>Gammaproteobacteria</taxon>
        <taxon>Aeromonadales</taxon>
        <taxon>Succinivibrionaceae</taxon>
        <taxon>Succinivibrio</taxon>
    </lineage>
</organism>
<feature type="domain" description="Transposase IS204/IS1001/IS1096/IS1165 DDE" evidence="1">
    <location>
        <begin position="158"/>
        <end position="401"/>
    </location>
</feature>
<evidence type="ECO:0000259" key="1">
    <source>
        <dbReference type="Pfam" id="PF01610"/>
    </source>
</evidence>